<accession>A0A504YVT4</accession>
<evidence type="ECO:0000313" key="3">
    <source>
        <dbReference type="Proteomes" id="UP000316759"/>
    </source>
</evidence>
<feature type="compositionally biased region" description="Polar residues" evidence="1">
    <location>
        <begin position="97"/>
        <end position="117"/>
    </location>
</feature>
<reference evidence="2 3" key="1">
    <citation type="submission" date="2019-04" db="EMBL/GenBank/DDBJ databases">
        <title>Annotation for the trematode Fasciola gigantica.</title>
        <authorList>
            <person name="Choi Y.-J."/>
        </authorList>
    </citation>
    <scope>NUCLEOTIDE SEQUENCE [LARGE SCALE GENOMIC DNA]</scope>
    <source>
        <strain evidence="2">Uganda_cow_1</strain>
    </source>
</reference>
<feature type="compositionally biased region" description="Polar residues" evidence="1">
    <location>
        <begin position="1079"/>
        <end position="1089"/>
    </location>
</feature>
<keyword evidence="3" id="KW-1185">Reference proteome</keyword>
<feature type="region of interest" description="Disordered" evidence="1">
    <location>
        <begin position="614"/>
        <end position="665"/>
    </location>
</feature>
<protein>
    <submittedName>
        <fullName evidence="2">Uncharacterized protein</fullName>
    </submittedName>
</protein>
<feature type="compositionally biased region" description="Basic residues" evidence="1">
    <location>
        <begin position="615"/>
        <end position="631"/>
    </location>
</feature>
<sequence>MDCRSYRPVSPGKLDESQIPRYVGTPPQKFINNAFDQQPEQSCMTDTNESYNYGGMEEYSHTGLWTEYQIPRSQNEPVPTDTRFIQGTIPVIMLNTTHTSNFTPPTQNSQSQPTARSEPNVHMIASTTAQCICGGSCCVPHSSFFQESSFLPNPINQSTTASINDTALAINLTLVINYPTDGRPFTPFDGLEGTTYEATQPSYLSENVCFCRSSPAPKPGPTGSEPFQESCATSAPDRPISSTLIVHRATHSTFCESCKLCSNETVPLNVKPEIQLTHITQLDETENSIKQDLPLNAELTSDSTNRFLPLRNFGVLNVTQAINLAESSITLTTIIEQRLLTIGTSDSKCDESLVLTSETELKPTMTITSTTEPRFEIEIQISTSAKAPEEQLTTTALNVSIEENSNEEPTDVDIMTAQSTPTLCACAGQTNTSQEVLVSDTIQLEVEVLRRFVSNTPELSPPDGVSLCQTTCPGSQEIMVSVAPICQPRQPDISVTTNITTTRHPISLSKLSKLQPKAQEASRFGILRRFSRSCVRSFGSDGELSQRTRRRASSNPSIHSHSSSKPICFGRQHPTEKNKIDAKDNVKQSEASISSVREREPCLQRIKSRLSQAKSKCHTIGRKLRKRHTKKPRESSYVLESIADKLSKEESSSRTQSVSPTAVEENRDSSICVPYLCIGRSYETRTLPTSSESREAGGITSAINIGQPPKPVRPNKPVTPLGEKQVSQSGEAPRRRRRCPLQRKSHSLSECSSQRVSLTFKGEELSREPSTGPEYSGKTTPKSMRDSVNTWGSSVTRNVVARKASAANSDGESTTGKSVTQCGAFSRRKVLSLKSDTQKSHTPAELQPILSPGMEMACANICLCQGTTDLQTSTKKAPLSRMPVKCRMKSKKGISPDFESPKPVVPCSNQITVQVPNEENAPQIKENLDLNPDGVVISSNSDAKQHLNLDLSISSPGITEQIEKTPGHVVLVTNFSVPEQNQLIHSDGKTKVEPQLASRRQYPYDFTVHSTSSRMEICSRTGKSFSVQIKTRSDPVFHAATVADSKDVVANLFQSSAQPLPGASCDSVVSPNVDISAESGKSSCSSPTGESGRIGKSSTPIRPSEECAQVSQQIEFTWGSVFLQTNMDARFQSEPTYVNESSLKKGEERVKKFTVSEVPVVEKPGMSDTVDTAHRDTLQPETNQKQPDNEMIQYQCTCRRPKSVTATDDLFMGDVKCCCLHSPMVVQNARPESEITSAGNPVRGHNIGLITTDYFVHQYPPGSCMPRSSRTFAPQISPSSWAYIPPVIGNISPARSCACNPYCTGSRYAHTLTSLPGPLNRITVQFTENLLLRPVMMQPTVPMHRGLGPCRCMQRTTLSQSSGCPCSAARQMNTRPQSCSPALPDKQLYEAQNVCMYTHSSPPVELEDQPVQVQVGKCRKSCSKSLSISKDSEKVNFESCHNTINDSHATNGEGVRTVVRSLVSRLNHGMPKESFGPTRKRPRGTVRTGLIRWKLSGDPSTNEGQNTYSSTSVIAGYQPVHTRQQLAANYSTISIFTCLICSEDETAILLNRAPVSLVSMIHWCPDSSLTALKQISHVPNHCNTIHGNPTSKSVLGKNFTHSSTQTVITCLLSNEQQSDQSADTKICSVSNPIIMHLQCMAVPPSQLALNQGAPDTKNHPNETANDANVATRHTPPIHTFMESNADVCGLNVSQIVSVDSDDVSRQASPSISLDLTSSSHSTTQWCQCDRSLCTICEKSREFNSAFSKVINRLVVTGANLETENKLGKKKIKVTLFDKVQTISPYEIPSDYIERKPGRLQKSITSQTDFFTVTEDVKDEESSVPRAFYPSVHRLIPKVSGYSSDVPVMYSPFVTEDHEREFLHCPDEVCYTILVKTDQIFASVPENVTQRISLDKSIDLQRADVQNIRKSTNQAQEIFTRSRTESVSCKYVNQAVNRSPAPVYSAHKERNSKPNYAHNKQSKPKPHNSDLIEANTGVLNTKHQPLIQSVGSLVRPVLRPTTKASVSSSHEERACTKTCDCCLCTRTAWLDAKNTSEHSRSTVSRRRTFTDETWVPRCRMLSSTMPVHVQAPWRRMTHSILKGSSLRLQHISQNSPAFDASETTNREKYSTVPRAGVDLLMNQTQQLDPNRHLVIPGRDCSVAGRQNIRTNPKIDRAKRKTYPPFRF</sequence>
<feature type="region of interest" description="Disordered" evidence="1">
    <location>
        <begin position="1076"/>
        <end position="1104"/>
    </location>
</feature>
<dbReference type="Proteomes" id="UP000316759">
    <property type="component" value="Unassembled WGS sequence"/>
</dbReference>
<dbReference type="OrthoDB" id="10513918at2759"/>
<comment type="caution">
    <text evidence="2">The sequence shown here is derived from an EMBL/GenBank/DDBJ whole genome shotgun (WGS) entry which is preliminary data.</text>
</comment>
<gene>
    <name evidence="2" type="ORF">FGIG_02704</name>
</gene>
<organism evidence="2 3">
    <name type="scientific">Fasciola gigantica</name>
    <name type="common">Giant liver fluke</name>
    <dbReference type="NCBI Taxonomy" id="46835"/>
    <lineage>
        <taxon>Eukaryota</taxon>
        <taxon>Metazoa</taxon>
        <taxon>Spiralia</taxon>
        <taxon>Lophotrochozoa</taxon>
        <taxon>Platyhelminthes</taxon>
        <taxon>Trematoda</taxon>
        <taxon>Digenea</taxon>
        <taxon>Plagiorchiida</taxon>
        <taxon>Echinostomata</taxon>
        <taxon>Echinostomatoidea</taxon>
        <taxon>Fasciolidae</taxon>
        <taxon>Fasciola</taxon>
    </lineage>
</organism>
<name>A0A504YVT4_FASGI</name>
<feature type="compositionally biased region" description="Polar residues" evidence="1">
    <location>
        <begin position="748"/>
        <end position="757"/>
    </location>
</feature>
<proteinExistence type="predicted"/>
<feature type="compositionally biased region" description="Basic and acidic residues" evidence="1">
    <location>
        <begin position="573"/>
        <end position="587"/>
    </location>
</feature>
<evidence type="ECO:0000256" key="1">
    <source>
        <dbReference type="SAM" id="MobiDB-lite"/>
    </source>
</evidence>
<feature type="compositionally biased region" description="Low complexity" evidence="1">
    <location>
        <begin position="553"/>
        <end position="567"/>
    </location>
</feature>
<feature type="compositionally biased region" description="Basic residues" evidence="1">
    <location>
        <begin position="734"/>
        <end position="746"/>
    </location>
</feature>
<dbReference type="EMBL" id="SUNJ01007514">
    <property type="protein sequence ID" value="TPP61928.1"/>
    <property type="molecule type" value="Genomic_DNA"/>
</dbReference>
<feature type="region of interest" description="Disordered" evidence="1">
    <location>
        <begin position="687"/>
        <end position="789"/>
    </location>
</feature>
<feature type="region of interest" description="Disordered" evidence="1">
    <location>
        <begin position="538"/>
        <end position="598"/>
    </location>
</feature>
<feature type="region of interest" description="Disordered" evidence="1">
    <location>
        <begin position="1939"/>
        <end position="1969"/>
    </location>
</feature>
<evidence type="ECO:0000313" key="2">
    <source>
        <dbReference type="EMBL" id="TPP61928.1"/>
    </source>
</evidence>
<feature type="compositionally biased region" description="Basic and acidic residues" evidence="1">
    <location>
        <begin position="642"/>
        <end position="652"/>
    </location>
</feature>
<feature type="region of interest" description="Disordered" evidence="1">
    <location>
        <begin position="97"/>
        <end position="118"/>
    </location>
</feature>
<feature type="region of interest" description="Disordered" evidence="1">
    <location>
        <begin position="1"/>
        <end position="21"/>
    </location>
</feature>
<feature type="compositionally biased region" description="Polar residues" evidence="1">
    <location>
        <begin position="777"/>
        <end position="789"/>
    </location>
</feature>